<dbReference type="Proteomes" id="UP001141434">
    <property type="component" value="Unassembled WGS sequence"/>
</dbReference>
<feature type="compositionally biased region" description="Basic and acidic residues" evidence="1">
    <location>
        <begin position="9"/>
        <end position="21"/>
    </location>
</feature>
<protein>
    <submittedName>
        <fullName evidence="2">Uncharacterized protein</fullName>
    </submittedName>
</protein>
<organism evidence="2 3">
    <name type="scientific">Penicillium alfredii</name>
    <dbReference type="NCBI Taxonomy" id="1506179"/>
    <lineage>
        <taxon>Eukaryota</taxon>
        <taxon>Fungi</taxon>
        <taxon>Dikarya</taxon>
        <taxon>Ascomycota</taxon>
        <taxon>Pezizomycotina</taxon>
        <taxon>Eurotiomycetes</taxon>
        <taxon>Eurotiomycetidae</taxon>
        <taxon>Eurotiales</taxon>
        <taxon>Aspergillaceae</taxon>
        <taxon>Penicillium</taxon>
    </lineage>
</organism>
<dbReference type="AlphaFoldDB" id="A0A9W9FQT3"/>
<name>A0A9W9FQT3_9EURO</name>
<gene>
    <name evidence="2" type="ORF">NUU61_001984</name>
</gene>
<dbReference type="GeneID" id="81391734"/>
<proteinExistence type="predicted"/>
<reference evidence="2" key="1">
    <citation type="submission" date="2022-11" db="EMBL/GenBank/DDBJ databases">
        <authorList>
            <person name="Petersen C."/>
        </authorList>
    </citation>
    <scope>NUCLEOTIDE SEQUENCE</scope>
    <source>
        <strain evidence="2">IBT 34128</strain>
    </source>
</reference>
<accession>A0A9W9FQT3</accession>
<evidence type="ECO:0000313" key="3">
    <source>
        <dbReference type="Proteomes" id="UP001141434"/>
    </source>
</evidence>
<sequence>MILLLHKVNAAEHKPSERERSSQNPIPYVSLILHDRVPDLMPEDCSEDRSSKAPAVYSTFAKATAAVLALF</sequence>
<reference evidence="2" key="2">
    <citation type="journal article" date="2023" name="IMA Fungus">
        <title>Comparative genomic study of the Penicillium genus elucidates a diverse pangenome and 15 lateral gene transfer events.</title>
        <authorList>
            <person name="Petersen C."/>
            <person name="Sorensen T."/>
            <person name="Nielsen M.R."/>
            <person name="Sondergaard T.E."/>
            <person name="Sorensen J.L."/>
            <person name="Fitzpatrick D.A."/>
            <person name="Frisvad J.C."/>
            <person name="Nielsen K.L."/>
        </authorList>
    </citation>
    <scope>NUCLEOTIDE SEQUENCE</scope>
    <source>
        <strain evidence="2">IBT 34128</strain>
    </source>
</reference>
<keyword evidence="3" id="KW-1185">Reference proteome</keyword>
<evidence type="ECO:0000256" key="1">
    <source>
        <dbReference type="SAM" id="MobiDB-lite"/>
    </source>
</evidence>
<dbReference type="EMBL" id="JAPMSZ010000004">
    <property type="protein sequence ID" value="KAJ5104637.1"/>
    <property type="molecule type" value="Genomic_DNA"/>
</dbReference>
<evidence type="ECO:0000313" key="2">
    <source>
        <dbReference type="EMBL" id="KAJ5104637.1"/>
    </source>
</evidence>
<comment type="caution">
    <text evidence="2">The sequence shown here is derived from an EMBL/GenBank/DDBJ whole genome shotgun (WGS) entry which is preliminary data.</text>
</comment>
<feature type="region of interest" description="Disordered" evidence="1">
    <location>
        <begin position="1"/>
        <end position="25"/>
    </location>
</feature>
<dbReference type="RefSeq" id="XP_056513633.1">
    <property type="nucleotide sequence ID" value="XM_056652566.1"/>
</dbReference>